<dbReference type="AlphaFoldDB" id="A0A232EK33"/>
<sequence>MSDIAKCVTFISTKIRGRAALSCDGSNCMEVTEREQAKKRLNSSQLNLSLAGSSSTTKQTTTKSY</sequence>
<gene>
    <name evidence="2" type="ORF">TSAR_012750</name>
</gene>
<evidence type="ECO:0000256" key="1">
    <source>
        <dbReference type="SAM" id="MobiDB-lite"/>
    </source>
</evidence>
<keyword evidence="3" id="KW-1185">Reference proteome</keyword>
<evidence type="ECO:0000313" key="3">
    <source>
        <dbReference type="Proteomes" id="UP000215335"/>
    </source>
</evidence>
<dbReference type="Proteomes" id="UP000215335">
    <property type="component" value="Unassembled WGS sequence"/>
</dbReference>
<comment type="caution">
    <text evidence="2">The sequence shown here is derived from an EMBL/GenBank/DDBJ whole genome shotgun (WGS) entry which is preliminary data.</text>
</comment>
<reference evidence="2 3" key="1">
    <citation type="journal article" date="2017" name="Curr. Biol.">
        <title>The Evolution of Venom by Co-option of Single-Copy Genes.</title>
        <authorList>
            <person name="Martinson E.O."/>
            <person name="Mrinalini"/>
            <person name="Kelkar Y.D."/>
            <person name="Chang C.H."/>
            <person name="Werren J.H."/>
        </authorList>
    </citation>
    <scope>NUCLEOTIDE SEQUENCE [LARGE SCALE GENOMIC DNA]</scope>
    <source>
        <strain evidence="2 3">Alberta</strain>
        <tissue evidence="2">Whole body</tissue>
    </source>
</reference>
<evidence type="ECO:0000313" key="2">
    <source>
        <dbReference type="EMBL" id="OXU18713.1"/>
    </source>
</evidence>
<feature type="non-terminal residue" evidence="2">
    <location>
        <position position="65"/>
    </location>
</feature>
<name>A0A232EK33_9HYME</name>
<dbReference type="EMBL" id="NNAY01003884">
    <property type="protein sequence ID" value="OXU18713.1"/>
    <property type="molecule type" value="Genomic_DNA"/>
</dbReference>
<proteinExistence type="predicted"/>
<feature type="compositionally biased region" description="Low complexity" evidence="1">
    <location>
        <begin position="53"/>
        <end position="65"/>
    </location>
</feature>
<protein>
    <submittedName>
        <fullName evidence="2">Uncharacterized protein</fullName>
    </submittedName>
</protein>
<feature type="region of interest" description="Disordered" evidence="1">
    <location>
        <begin position="39"/>
        <end position="65"/>
    </location>
</feature>
<feature type="compositionally biased region" description="Polar residues" evidence="1">
    <location>
        <begin position="42"/>
        <end position="52"/>
    </location>
</feature>
<organism evidence="2 3">
    <name type="scientific">Trichomalopsis sarcophagae</name>
    <dbReference type="NCBI Taxonomy" id="543379"/>
    <lineage>
        <taxon>Eukaryota</taxon>
        <taxon>Metazoa</taxon>
        <taxon>Ecdysozoa</taxon>
        <taxon>Arthropoda</taxon>
        <taxon>Hexapoda</taxon>
        <taxon>Insecta</taxon>
        <taxon>Pterygota</taxon>
        <taxon>Neoptera</taxon>
        <taxon>Endopterygota</taxon>
        <taxon>Hymenoptera</taxon>
        <taxon>Apocrita</taxon>
        <taxon>Proctotrupomorpha</taxon>
        <taxon>Chalcidoidea</taxon>
        <taxon>Pteromalidae</taxon>
        <taxon>Pteromalinae</taxon>
        <taxon>Trichomalopsis</taxon>
    </lineage>
</organism>
<accession>A0A232EK33</accession>